<organism evidence="3 4">
    <name type="scientific">Lepeophtheirus salmonis</name>
    <name type="common">Salmon louse</name>
    <name type="synonym">Caligus salmonis</name>
    <dbReference type="NCBI Taxonomy" id="72036"/>
    <lineage>
        <taxon>Eukaryota</taxon>
        <taxon>Metazoa</taxon>
        <taxon>Ecdysozoa</taxon>
        <taxon>Arthropoda</taxon>
        <taxon>Crustacea</taxon>
        <taxon>Multicrustacea</taxon>
        <taxon>Hexanauplia</taxon>
        <taxon>Copepoda</taxon>
        <taxon>Siphonostomatoida</taxon>
        <taxon>Caligidae</taxon>
        <taxon>Lepeophtheirus</taxon>
    </lineage>
</organism>
<dbReference type="SMART" id="SM00225">
    <property type="entry name" value="BTB"/>
    <property type="match status" value="1"/>
</dbReference>
<dbReference type="InterPro" id="IPR000210">
    <property type="entry name" value="BTB/POZ_dom"/>
</dbReference>
<dbReference type="GO" id="GO:0006357">
    <property type="term" value="P:regulation of transcription by RNA polymerase II"/>
    <property type="evidence" value="ECO:0007669"/>
    <property type="project" value="TreeGrafter"/>
</dbReference>
<protein>
    <submittedName>
        <fullName evidence="3">Longitudinals lacking protein-like,Protein abrupt</fullName>
    </submittedName>
</protein>
<evidence type="ECO:0000313" key="4">
    <source>
        <dbReference type="Proteomes" id="UP000675881"/>
    </source>
</evidence>
<dbReference type="InterPro" id="IPR051095">
    <property type="entry name" value="Dros_DevTransReg"/>
</dbReference>
<feature type="compositionally biased region" description="Low complexity" evidence="2">
    <location>
        <begin position="198"/>
        <end position="213"/>
    </location>
</feature>
<dbReference type="PANTHER" id="PTHR23110:SF98">
    <property type="entry name" value="PRE-LOLA-G, ISOFORM C-RELATED"/>
    <property type="match status" value="1"/>
</dbReference>
<dbReference type="CDD" id="cd18315">
    <property type="entry name" value="BTB_POZ_BAB-like"/>
    <property type="match status" value="1"/>
</dbReference>
<reference evidence="3" key="1">
    <citation type="submission" date="2021-02" db="EMBL/GenBank/DDBJ databases">
        <authorList>
            <person name="Bekaert M."/>
        </authorList>
    </citation>
    <scope>NUCLEOTIDE SEQUENCE</scope>
    <source>
        <strain evidence="3">IoA-00</strain>
    </source>
</reference>
<evidence type="ECO:0000256" key="2">
    <source>
        <dbReference type="SAM" id="MobiDB-lite"/>
    </source>
</evidence>
<evidence type="ECO:0000313" key="3">
    <source>
        <dbReference type="EMBL" id="CAF2967269.1"/>
    </source>
</evidence>
<gene>
    <name evidence="3" type="ORF">LSAA_11511</name>
</gene>
<dbReference type="Gene3D" id="3.30.710.10">
    <property type="entry name" value="Potassium Channel Kv1.1, Chain A"/>
    <property type="match status" value="1"/>
</dbReference>
<name>A0A7R8D3M3_LEPSM</name>
<evidence type="ECO:0000256" key="1">
    <source>
        <dbReference type="ARBA" id="ARBA00023242"/>
    </source>
</evidence>
<feature type="region of interest" description="Disordered" evidence="2">
    <location>
        <begin position="193"/>
        <end position="213"/>
    </location>
</feature>
<dbReference type="AlphaFoldDB" id="A0A7R8D3M3"/>
<accession>A0A7R8D3M3</accession>
<keyword evidence="4" id="KW-1185">Reference proteome</keyword>
<sequence>MGSHEQLCLKWNDFESSIKTGFSKLRKQKEFFDVTIASNGRFMKAHKVILSACSPFFHQIIKNIPHDHPFIYLRDIKAEHLESLLCFMYDGEVNVSQNELENFLSVAEELQIHGLSQKVSASEPDLKKRKLNRISTKYNPEVLKSSPSSHKGKVSEEKDSITLYDEEIVPDDEYIEEEHENFLPNDSKIIKFHYDTPSGEGNSSTSSQSFEKK</sequence>
<dbReference type="PANTHER" id="PTHR23110">
    <property type="entry name" value="BTB DOMAIN TRANSCRIPTION FACTOR"/>
    <property type="match status" value="1"/>
</dbReference>
<dbReference type="PROSITE" id="PS50097">
    <property type="entry name" value="BTB"/>
    <property type="match status" value="1"/>
</dbReference>
<dbReference type="Proteomes" id="UP000675881">
    <property type="component" value="Chromosome 6"/>
</dbReference>
<dbReference type="Pfam" id="PF00651">
    <property type="entry name" value="BTB"/>
    <property type="match status" value="1"/>
</dbReference>
<dbReference type="SUPFAM" id="SSF54695">
    <property type="entry name" value="POZ domain"/>
    <property type="match status" value="1"/>
</dbReference>
<keyword evidence="1" id="KW-0539">Nucleus</keyword>
<dbReference type="EMBL" id="HG994585">
    <property type="protein sequence ID" value="CAF2967269.1"/>
    <property type="molecule type" value="Genomic_DNA"/>
</dbReference>
<dbReference type="InterPro" id="IPR011333">
    <property type="entry name" value="SKP1/BTB/POZ_sf"/>
</dbReference>
<proteinExistence type="predicted"/>
<dbReference type="OrthoDB" id="2311693at2759"/>
<dbReference type="GO" id="GO:0005634">
    <property type="term" value="C:nucleus"/>
    <property type="evidence" value="ECO:0007669"/>
    <property type="project" value="TreeGrafter"/>
</dbReference>